<dbReference type="GO" id="GO:0005634">
    <property type="term" value="C:nucleus"/>
    <property type="evidence" value="ECO:0007669"/>
    <property type="project" value="UniProtKB-SubCell"/>
</dbReference>
<dbReference type="UniPathway" id="UPA00886"/>
<evidence type="ECO:0000259" key="12">
    <source>
        <dbReference type="PROSITE" id="PS51044"/>
    </source>
</evidence>
<dbReference type="GO" id="GO:0000724">
    <property type="term" value="P:double-strand break repair via homologous recombination"/>
    <property type="evidence" value="ECO:0007669"/>
    <property type="project" value="InterPro"/>
</dbReference>
<dbReference type="GO" id="GO:0016925">
    <property type="term" value="P:protein sumoylation"/>
    <property type="evidence" value="ECO:0007669"/>
    <property type="project" value="UniProtKB-UniPathway"/>
</dbReference>
<evidence type="ECO:0000313" key="13">
    <source>
        <dbReference type="EMBL" id="KAH7367579.1"/>
    </source>
</evidence>
<evidence type="ECO:0000256" key="5">
    <source>
        <dbReference type="ARBA" id="ARBA00022723"/>
    </source>
</evidence>
<evidence type="ECO:0000256" key="4">
    <source>
        <dbReference type="ARBA" id="ARBA00022679"/>
    </source>
</evidence>
<feature type="region of interest" description="Disordered" evidence="11">
    <location>
        <begin position="367"/>
        <end position="416"/>
    </location>
</feature>
<feature type="domain" description="SP-RING-type" evidence="12">
    <location>
        <begin position="283"/>
        <end position="373"/>
    </location>
</feature>
<feature type="region of interest" description="Disordered" evidence="11">
    <location>
        <begin position="1"/>
        <end position="32"/>
    </location>
</feature>
<dbReference type="GO" id="GO:0061665">
    <property type="term" value="F:SUMO ligase activity"/>
    <property type="evidence" value="ECO:0007669"/>
    <property type="project" value="TreeGrafter"/>
</dbReference>
<evidence type="ECO:0000256" key="7">
    <source>
        <dbReference type="ARBA" id="ARBA00022786"/>
    </source>
</evidence>
<dbReference type="PANTHER" id="PTHR21330">
    <property type="entry name" value="E3 SUMO-PROTEIN LIGASE NSE2"/>
    <property type="match status" value="1"/>
</dbReference>
<dbReference type="AlphaFoldDB" id="A0A8K0TI82"/>
<feature type="compositionally biased region" description="Acidic residues" evidence="11">
    <location>
        <begin position="181"/>
        <end position="191"/>
    </location>
</feature>
<dbReference type="Pfam" id="PF11789">
    <property type="entry name" value="zf-Nse"/>
    <property type="match status" value="1"/>
</dbReference>
<dbReference type="OrthoDB" id="26899at2759"/>
<dbReference type="InterPro" id="IPR026846">
    <property type="entry name" value="Nse2(Mms21)"/>
</dbReference>
<feature type="compositionally biased region" description="Low complexity" evidence="11">
    <location>
        <begin position="11"/>
        <end position="21"/>
    </location>
</feature>
<protein>
    <recommendedName>
        <fullName evidence="12">SP-RING-type domain-containing protein</fullName>
    </recommendedName>
</protein>
<name>A0A8K0TI82_9PEZI</name>
<comment type="pathway">
    <text evidence="2">Protein modification; protein sumoylation.</text>
</comment>
<keyword evidence="9" id="KW-0539">Nucleus</keyword>
<keyword evidence="8" id="KW-0862">Zinc</keyword>
<dbReference type="InterPro" id="IPR013083">
    <property type="entry name" value="Znf_RING/FYVE/PHD"/>
</dbReference>
<keyword evidence="6 10" id="KW-0863">Zinc-finger</keyword>
<keyword evidence="7" id="KW-0833">Ubl conjugation pathway</keyword>
<organism evidence="13 14">
    <name type="scientific">Plectosphaerella cucumerina</name>
    <dbReference type="NCBI Taxonomy" id="40658"/>
    <lineage>
        <taxon>Eukaryota</taxon>
        <taxon>Fungi</taxon>
        <taxon>Dikarya</taxon>
        <taxon>Ascomycota</taxon>
        <taxon>Pezizomycotina</taxon>
        <taxon>Sordariomycetes</taxon>
        <taxon>Hypocreomycetidae</taxon>
        <taxon>Glomerellales</taxon>
        <taxon>Plectosphaerellaceae</taxon>
        <taxon>Plectosphaerella</taxon>
    </lineage>
</organism>
<dbReference type="PANTHER" id="PTHR21330:SF1">
    <property type="entry name" value="E3 SUMO-PROTEIN LIGASE NSE2"/>
    <property type="match status" value="1"/>
</dbReference>
<evidence type="ECO:0000256" key="11">
    <source>
        <dbReference type="SAM" id="MobiDB-lite"/>
    </source>
</evidence>
<evidence type="ECO:0000256" key="6">
    <source>
        <dbReference type="ARBA" id="ARBA00022771"/>
    </source>
</evidence>
<accession>A0A8K0TI82</accession>
<keyword evidence="14" id="KW-1185">Reference proteome</keyword>
<feature type="region of interest" description="Disordered" evidence="11">
    <location>
        <begin position="257"/>
        <end position="282"/>
    </location>
</feature>
<feature type="compositionally biased region" description="Basic residues" evidence="11">
    <location>
        <begin position="1"/>
        <end position="10"/>
    </location>
</feature>
<evidence type="ECO:0000256" key="10">
    <source>
        <dbReference type="PROSITE-ProRule" id="PRU00452"/>
    </source>
</evidence>
<dbReference type="Proteomes" id="UP000813385">
    <property type="component" value="Unassembled WGS sequence"/>
</dbReference>
<evidence type="ECO:0000256" key="1">
    <source>
        <dbReference type="ARBA" id="ARBA00004123"/>
    </source>
</evidence>
<dbReference type="SUPFAM" id="SSF57850">
    <property type="entry name" value="RING/U-box"/>
    <property type="match status" value="1"/>
</dbReference>
<evidence type="ECO:0000313" key="14">
    <source>
        <dbReference type="Proteomes" id="UP000813385"/>
    </source>
</evidence>
<dbReference type="CDD" id="cd16651">
    <property type="entry name" value="SPL-RING_NSE2"/>
    <property type="match status" value="1"/>
</dbReference>
<dbReference type="EMBL" id="JAGPXD010000002">
    <property type="protein sequence ID" value="KAH7367579.1"/>
    <property type="molecule type" value="Genomic_DNA"/>
</dbReference>
<dbReference type="Gene3D" id="3.30.40.10">
    <property type="entry name" value="Zinc/RING finger domain, C3HC4 (zinc finger)"/>
    <property type="match status" value="1"/>
</dbReference>
<feature type="region of interest" description="Disordered" evidence="11">
    <location>
        <begin position="155"/>
        <end position="200"/>
    </location>
</feature>
<evidence type="ECO:0000256" key="2">
    <source>
        <dbReference type="ARBA" id="ARBA00004718"/>
    </source>
</evidence>
<reference evidence="13" key="1">
    <citation type="journal article" date="2021" name="Nat. Commun.">
        <title>Genetic determinants of endophytism in the Arabidopsis root mycobiome.</title>
        <authorList>
            <person name="Mesny F."/>
            <person name="Miyauchi S."/>
            <person name="Thiergart T."/>
            <person name="Pickel B."/>
            <person name="Atanasova L."/>
            <person name="Karlsson M."/>
            <person name="Huettel B."/>
            <person name="Barry K.W."/>
            <person name="Haridas S."/>
            <person name="Chen C."/>
            <person name="Bauer D."/>
            <person name="Andreopoulos W."/>
            <person name="Pangilinan J."/>
            <person name="LaButti K."/>
            <person name="Riley R."/>
            <person name="Lipzen A."/>
            <person name="Clum A."/>
            <person name="Drula E."/>
            <person name="Henrissat B."/>
            <person name="Kohler A."/>
            <person name="Grigoriev I.V."/>
            <person name="Martin F.M."/>
            <person name="Hacquard S."/>
        </authorList>
    </citation>
    <scope>NUCLEOTIDE SEQUENCE</scope>
    <source>
        <strain evidence="13">MPI-CAGE-AT-0016</strain>
    </source>
</reference>
<comment type="caution">
    <text evidence="13">The sequence shown here is derived from an EMBL/GenBank/DDBJ whole genome shotgun (WGS) entry which is preliminary data.</text>
</comment>
<gene>
    <name evidence="13" type="ORF">B0T11DRAFT_55383</name>
</gene>
<dbReference type="PROSITE" id="PS51044">
    <property type="entry name" value="ZF_SP_RING"/>
    <property type="match status" value="1"/>
</dbReference>
<evidence type="ECO:0000256" key="8">
    <source>
        <dbReference type="ARBA" id="ARBA00022833"/>
    </source>
</evidence>
<proteinExistence type="inferred from homology"/>
<comment type="subcellular location">
    <subcellularLocation>
        <location evidence="1">Nucleus</location>
    </subcellularLocation>
</comment>
<keyword evidence="5" id="KW-0479">Metal-binding</keyword>
<evidence type="ECO:0000256" key="3">
    <source>
        <dbReference type="ARBA" id="ARBA00008212"/>
    </source>
</evidence>
<evidence type="ECO:0000256" key="9">
    <source>
        <dbReference type="ARBA" id="ARBA00023242"/>
    </source>
</evidence>
<dbReference type="GO" id="GO:0030915">
    <property type="term" value="C:Smc5-Smc6 complex"/>
    <property type="evidence" value="ECO:0007669"/>
    <property type="project" value="InterPro"/>
</dbReference>
<comment type="similarity">
    <text evidence="3">Belongs to the NSE2 family.</text>
</comment>
<dbReference type="GO" id="GO:0008270">
    <property type="term" value="F:zinc ion binding"/>
    <property type="evidence" value="ECO:0007669"/>
    <property type="project" value="UniProtKB-KW"/>
</dbReference>
<dbReference type="InterPro" id="IPR004181">
    <property type="entry name" value="Znf_MIZ"/>
</dbReference>
<sequence>MPLVGGRRRAGPAATASASASDSVDLPPYEPLSCALSDEAKRSLAGLSNNRENTRRYDEQMAKSRQFLGKSVAAVNDRLRERQKELDDIARNRVEKGKDKGQKEEDLERWLPKLDGEVTTLSENAERAMRDLVDRQARLEDDKEAAVAMAAYFDRQPGRQRPVPRRVPPAQAEGMPKVEGQDAEPEAEEAPPPDRDPLTVLENERAVKATEYEAMSYHQRYALHNDYTHFRKLWHDAKFGDDVDIPEKHLWFDAEGNPVLGKPKRQRGAPGTKADHDAEEDEEDEDIVIEGEHQSYVCPLSMQQITEPFSNHKCRHTFQKQSIVEWLNEPGYRGRDRQCPNPGCNQTFKLKDFYFDDLVLRKIQRARKRQAEEEAEEEQRGSGAQDEDEDEEMAQPSSPVKRERKRRIVDDIDEDE</sequence>
<keyword evidence="4" id="KW-0808">Transferase</keyword>